<protein>
    <recommendedName>
        <fullName evidence="3">Murine leukemia virus integrase C-terminal domain-containing protein</fullName>
    </recommendedName>
</protein>
<evidence type="ECO:0000313" key="1">
    <source>
        <dbReference type="EMBL" id="KAL1280239.1"/>
    </source>
</evidence>
<dbReference type="Gene3D" id="2.30.30.850">
    <property type="match status" value="1"/>
</dbReference>
<name>A0ABR3NTI0_9TELE</name>
<dbReference type="InterPro" id="IPR043128">
    <property type="entry name" value="Rev_trsase/Diguanyl_cyclase"/>
</dbReference>
<evidence type="ECO:0000313" key="2">
    <source>
        <dbReference type="Proteomes" id="UP001558613"/>
    </source>
</evidence>
<proteinExistence type="predicted"/>
<accession>A0ABR3NTI0</accession>
<organism evidence="1 2">
    <name type="scientific">Cirrhinus molitorella</name>
    <name type="common">mud carp</name>
    <dbReference type="NCBI Taxonomy" id="172907"/>
    <lineage>
        <taxon>Eukaryota</taxon>
        <taxon>Metazoa</taxon>
        <taxon>Chordata</taxon>
        <taxon>Craniata</taxon>
        <taxon>Vertebrata</taxon>
        <taxon>Euteleostomi</taxon>
        <taxon>Actinopterygii</taxon>
        <taxon>Neopterygii</taxon>
        <taxon>Teleostei</taxon>
        <taxon>Ostariophysi</taxon>
        <taxon>Cypriniformes</taxon>
        <taxon>Cyprinidae</taxon>
        <taxon>Labeoninae</taxon>
        <taxon>Labeonini</taxon>
        <taxon>Cirrhinus</taxon>
    </lineage>
</organism>
<dbReference type="InterPro" id="IPR043502">
    <property type="entry name" value="DNA/RNA_pol_sf"/>
</dbReference>
<dbReference type="SUPFAM" id="SSF56672">
    <property type="entry name" value="DNA/RNA polymerases"/>
    <property type="match status" value="1"/>
</dbReference>
<keyword evidence="2" id="KW-1185">Reference proteome</keyword>
<evidence type="ECO:0008006" key="3">
    <source>
        <dbReference type="Google" id="ProtNLM"/>
    </source>
</evidence>
<sequence length="150" mass="17022">MLKGIDCQASYHKQESLPQLGEETPYHRPDILVSAEAKEDCEKASIVVCNVLAQARFKASKEKLQWDQPKVTYLGYILVPEQPNHLFVPDQSVRIKSLKPTRRGEMKYLKPATVTSVTKTRVLTDYQPQWIHASRLKYCSSGGQESSNSK</sequence>
<dbReference type="Proteomes" id="UP001558613">
    <property type="component" value="Unassembled WGS sequence"/>
</dbReference>
<dbReference type="EMBL" id="JAYMGO010000002">
    <property type="protein sequence ID" value="KAL1280239.1"/>
    <property type="molecule type" value="Genomic_DNA"/>
</dbReference>
<dbReference type="Gene3D" id="3.30.70.270">
    <property type="match status" value="1"/>
</dbReference>
<gene>
    <name evidence="1" type="ORF">QQF64_014839</name>
</gene>
<reference evidence="1 2" key="1">
    <citation type="submission" date="2023-09" db="EMBL/GenBank/DDBJ databases">
        <authorList>
            <person name="Wang M."/>
        </authorList>
    </citation>
    <scope>NUCLEOTIDE SEQUENCE [LARGE SCALE GENOMIC DNA]</scope>
    <source>
        <strain evidence="1">GT-2023</strain>
        <tissue evidence="1">Liver</tissue>
    </source>
</reference>
<comment type="caution">
    <text evidence="1">The sequence shown here is derived from an EMBL/GenBank/DDBJ whole genome shotgun (WGS) entry which is preliminary data.</text>
</comment>